<dbReference type="InterPro" id="IPR011629">
    <property type="entry name" value="CobW-like_C"/>
</dbReference>
<dbReference type="InterPro" id="IPR027417">
    <property type="entry name" value="P-loop_NTPase"/>
</dbReference>
<reference evidence="2 3" key="1">
    <citation type="submission" date="2022-03" db="EMBL/GenBank/DDBJ databases">
        <title>Pseudonocardia alaer sp. nov., a novel actinomycete isolated from reed forest soil.</title>
        <authorList>
            <person name="Wang L."/>
        </authorList>
    </citation>
    <scope>NUCLEOTIDE SEQUENCE [LARGE SCALE GENOMIC DNA]</scope>
    <source>
        <strain evidence="2 3">Y-16303</strain>
    </source>
</reference>
<organism evidence="2 3">
    <name type="scientific">Pseudonocardia alaniniphila</name>
    <dbReference type="NCBI Taxonomy" id="75291"/>
    <lineage>
        <taxon>Bacteria</taxon>
        <taxon>Bacillati</taxon>
        <taxon>Actinomycetota</taxon>
        <taxon>Actinomycetes</taxon>
        <taxon>Pseudonocardiales</taxon>
        <taxon>Pseudonocardiaceae</taxon>
        <taxon>Pseudonocardia</taxon>
    </lineage>
</organism>
<dbReference type="SUPFAM" id="SSF90002">
    <property type="entry name" value="Hypothetical protein YjiA, C-terminal domain"/>
    <property type="match status" value="1"/>
</dbReference>
<comment type="caution">
    <text evidence="2">The sequence shown here is derived from an EMBL/GenBank/DDBJ whole genome shotgun (WGS) entry which is preliminary data.</text>
</comment>
<dbReference type="NCBIfam" id="NF047431">
    <property type="entry name" value="hiber_recruit"/>
    <property type="match status" value="1"/>
</dbReference>
<dbReference type="InterPro" id="IPR051927">
    <property type="entry name" value="Zn_Chap_cDPG_Synth"/>
</dbReference>
<dbReference type="PANTHER" id="PTHR43603">
    <property type="entry name" value="COBW DOMAIN-CONTAINING PROTEIN DDB_G0274527"/>
    <property type="match status" value="1"/>
</dbReference>
<evidence type="ECO:0000313" key="2">
    <source>
        <dbReference type="EMBL" id="MCH6167100.1"/>
    </source>
</evidence>
<keyword evidence="3" id="KW-1185">Reference proteome</keyword>
<protein>
    <submittedName>
        <fullName evidence="2">GTP-binding protein</fullName>
    </submittedName>
</protein>
<accession>A0ABS9TEZ0</accession>
<sequence>MTRPELLILAGLHTSGVEAVIARIRALDPSVAVLHHDLRDVGSGLVHRRLRAGDADESTELELVHGCLSCTVREDLLRVLAGPAHRVVLHLDPALEPEHVCFSLLHLADGGTIADGADLLGVVTCIDSGKWLADATGDDGLAERRMSELPDDERTVAQVAVGQAEFADLLVHTGTADAWTLARTEAVLTRLAPAAARLRLAELDERVFLTGAARPARRGRPDNVHAPLLRGHPPLARDCGVQLLLFSARRPFHPERLHEAMDVLLDGVVRTRGRVWLATRPEAVLWLESAGGGLQLGYAGEWLAGADAAAWEQAPPERTALASLAWDPQFGDRAQDVVAITYDADHAEIAAALNAALLTDAELAAGEEAWRAFPDPFAWWDTAAGAPACPAPAELIASSAHGEKEES</sequence>
<gene>
    <name evidence="2" type="ORF">MMF94_15555</name>
</gene>
<evidence type="ECO:0000313" key="3">
    <source>
        <dbReference type="Proteomes" id="UP001299970"/>
    </source>
</evidence>
<name>A0ABS9TEZ0_9PSEU</name>
<dbReference type="EMBL" id="JAKXMK010000012">
    <property type="protein sequence ID" value="MCH6167100.1"/>
    <property type="molecule type" value="Genomic_DNA"/>
</dbReference>
<dbReference type="Gene3D" id="3.40.50.300">
    <property type="entry name" value="P-loop containing nucleotide triphosphate hydrolases"/>
    <property type="match status" value="1"/>
</dbReference>
<proteinExistence type="predicted"/>
<dbReference type="RefSeq" id="WP_241037292.1">
    <property type="nucleotide sequence ID" value="NZ_BAAAJF010000015.1"/>
</dbReference>
<dbReference type="PANTHER" id="PTHR43603:SF1">
    <property type="entry name" value="ZINC-REGULATED GTPASE METALLOPROTEIN ACTIVATOR 1"/>
    <property type="match status" value="1"/>
</dbReference>
<dbReference type="Proteomes" id="UP001299970">
    <property type="component" value="Unassembled WGS sequence"/>
</dbReference>
<feature type="domain" description="CobW C-terminal" evidence="1">
    <location>
        <begin position="241"/>
        <end position="357"/>
    </location>
</feature>
<dbReference type="SMART" id="SM00833">
    <property type="entry name" value="CobW_C"/>
    <property type="match status" value="1"/>
</dbReference>
<dbReference type="Pfam" id="PF07683">
    <property type="entry name" value="CobW_C"/>
    <property type="match status" value="1"/>
</dbReference>
<evidence type="ECO:0000259" key="1">
    <source>
        <dbReference type="SMART" id="SM00833"/>
    </source>
</evidence>